<proteinExistence type="predicted"/>
<dbReference type="InterPro" id="IPR036866">
    <property type="entry name" value="RibonucZ/Hydroxyglut_hydro"/>
</dbReference>
<dbReference type="SUPFAM" id="SSF56281">
    <property type="entry name" value="Metallo-hydrolase/oxidoreductase"/>
    <property type="match status" value="1"/>
</dbReference>
<dbReference type="CDD" id="cd16278">
    <property type="entry name" value="metallo-hydrolase-like_MBL-fold"/>
    <property type="match status" value="1"/>
</dbReference>
<reference evidence="2" key="1">
    <citation type="submission" date="2018-05" db="EMBL/GenBank/DDBJ databases">
        <authorList>
            <person name="Lanie J.A."/>
            <person name="Ng W.-L."/>
            <person name="Kazmierczak K.M."/>
            <person name="Andrzejewski T.M."/>
            <person name="Davidsen T.M."/>
            <person name="Wayne K.J."/>
            <person name="Tettelin H."/>
            <person name="Glass J.I."/>
            <person name="Rusch D."/>
            <person name="Podicherti R."/>
            <person name="Tsui H.-C.T."/>
            <person name="Winkler M.E."/>
        </authorList>
    </citation>
    <scope>NUCLEOTIDE SEQUENCE</scope>
</reference>
<gene>
    <name evidence="2" type="ORF">METZ01_LOCUS156434</name>
</gene>
<evidence type="ECO:0000259" key="1">
    <source>
        <dbReference type="SMART" id="SM00849"/>
    </source>
</evidence>
<evidence type="ECO:0000313" key="2">
    <source>
        <dbReference type="EMBL" id="SVB03580.1"/>
    </source>
</evidence>
<dbReference type="PANTHER" id="PTHR23131:SF0">
    <property type="entry name" value="ENDORIBONUCLEASE LACTB2"/>
    <property type="match status" value="1"/>
</dbReference>
<dbReference type="InterPro" id="IPR001279">
    <property type="entry name" value="Metallo-B-lactamas"/>
</dbReference>
<name>A0A382APT6_9ZZZZ</name>
<dbReference type="EMBL" id="UINC01026328">
    <property type="protein sequence ID" value="SVB03580.1"/>
    <property type="molecule type" value="Genomic_DNA"/>
</dbReference>
<dbReference type="InterPro" id="IPR050662">
    <property type="entry name" value="Sec-metab_biosynth-thioest"/>
</dbReference>
<dbReference type="SMART" id="SM00849">
    <property type="entry name" value="Lactamase_B"/>
    <property type="match status" value="1"/>
</dbReference>
<dbReference type="Gene3D" id="3.60.15.10">
    <property type="entry name" value="Ribonuclease Z/Hydroxyacylglutathione hydrolase-like"/>
    <property type="match status" value="2"/>
</dbReference>
<organism evidence="2">
    <name type="scientific">marine metagenome</name>
    <dbReference type="NCBI Taxonomy" id="408172"/>
    <lineage>
        <taxon>unclassified sequences</taxon>
        <taxon>metagenomes</taxon>
        <taxon>ecological metagenomes</taxon>
    </lineage>
</organism>
<feature type="domain" description="Metallo-beta-lactamase" evidence="1">
    <location>
        <begin position="20"/>
        <end position="176"/>
    </location>
</feature>
<sequence>MGGHPRYVTAGNPGPFTLDGTRTYLVGAKQVAVIDPGPDLDEHVASLVSELAEAEEVVIVVTHGHADHASAAPQLAERLGAEVWGPSGVSVVDRELEDGDKVLTDEGHLVVLHTAGHARHHISLHWPDRQALFAGDLLLGEGDTTWVGEYPGCVADYLTSLNRLRYLELEVIYPAHGDSLKDSTEAINRFEGHRRNRIEQMEIMLARYPGVTVEQLLPLMHGYKLPEAAKRAAKMSLVALKEHVETENR</sequence>
<dbReference type="AlphaFoldDB" id="A0A382APT6"/>
<dbReference type="PANTHER" id="PTHR23131">
    <property type="entry name" value="ENDORIBONUCLEASE LACTB2"/>
    <property type="match status" value="1"/>
</dbReference>
<protein>
    <recommendedName>
        <fullName evidence="1">Metallo-beta-lactamase domain-containing protein</fullName>
    </recommendedName>
</protein>
<accession>A0A382APT6</accession>
<dbReference type="Pfam" id="PF00753">
    <property type="entry name" value="Lactamase_B"/>
    <property type="match status" value="1"/>
</dbReference>